<evidence type="ECO:0000313" key="3">
    <source>
        <dbReference type="Proteomes" id="UP000319557"/>
    </source>
</evidence>
<keyword evidence="1" id="KW-0812">Transmembrane</keyword>
<feature type="transmembrane region" description="Helical" evidence="1">
    <location>
        <begin position="150"/>
        <end position="166"/>
    </location>
</feature>
<feature type="transmembrane region" description="Helical" evidence="1">
    <location>
        <begin position="387"/>
        <end position="409"/>
    </location>
</feature>
<keyword evidence="1" id="KW-0472">Membrane</keyword>
<accession>A0A517M1X7</accession>
<proteinExistence type="predicted"/>
<evidence type="ECO:0000313" key="2">
    <source>
        <dbReference type="EMBL" id="QDS88881.1"/>
    </source>
</evidence>
<dbReference type="EMBL" id="CP036261">
    <property type="protein sequence ID" value="QDS88881.1"/>
    <property type="molecule type" value="Genomic_DNA"/>
</dbReference>
<feature type="transmembrane region" description="Helical" evidence="1">
    <location>
        <begin position="25"/>
        <end position="43"/>
    </location>
</feature>
<dbReference type="KEGG" id="ruv:EC9_30760"/>
<keyword evidence="3" id="KW-1185">Reference proteome</keyword>
<dbReference type="AlphaFoldDB" id="A0A517M1X7"/>
<feature type="transmembrane region" description="Helical" evidence="1">
    <location>
        <begin position="76"/>
        <end position="98"/>
    </location>
</feature>
<keyword evidence="1" id="KW-1133">Transmembrane helix</keyword>
<reference evidence="2 3" key="1">
    <citation type="submission" date="2019-02" db="EMBL/GenBank/DDBJ databases">
        <title>Deep-cultivation of Planctomycetes and their phenomic and genomic characterization uncovers novel biology.</title>
        <authorList>
            <person name="Wiegand S."/>
            <person name="Jogler M."/>
            <person name="Boedeker C."/>
            <person name="Pinto D."/>
            <person name="Vollmers J."/>
            <person name="Rivas-Marin E."/>
            <person name="Kohn T."/>
            <person name="Peeters S.H."/>
            <person name="Heuer A."/>
            <person name="Rast P."/>
            <person name="Oberbeckmann S."/>
            <person name="Bunk B."/>
            <person name="Jeske O."/>
            <person name="Meyerdierks A."/>
            <person name="Storesund J.E."/>
            <person name="Kallscheuer N."/>
            <person name="Luecker S."/>
            <person name="Lage O.M."/>
            <person name="Pohl T."/>
            <person name="Merkel B.J."/>
            <person name="Hornburger P."/>
            <person name="Mueller R.-W."/>
            <person name="Bruemmer F."/>
            <person name="Labrenz M."/>
            <person name="Spormann A.M."/>
            <person name="Op den Camp H."/>
            <person name="Overmann J."/>
            <person name="Amann R."/>
            <person name="Jetten M.S.M."/>
            <person name="Mascher T."/>
            <person name="Medema M.H."/>
            <person name="Devos D.P."/>
            <person name="Kaster A.-K."/>
            <person name="Ovreas L."/>
            <person name="Rohde M."/>
            <person name="Galperin M.Y."/>
            <person name="Jogler C."/>
        </authorList>
    </citation>
    <scope>NUCLEOTIDE SEQUENCE [LARGE SCALE GENOMIC DNA]</scope>
    <source>
        <strain evidence="2 3">EC9</strain>
    </source>
</reference>
<dbReference type="Proteomes" id="UP000319557">
    <property type="component" value="Chromosome"/>
</dbReference>
<name>A0A517M1X7_9BACT</name>
<feature type="transmembrane region" description="Helical" evidence="1">
    <location>
        <begin position="432"/>
        <end position="453"/>
    </location>
</feature>
<feature type="transmembrane region" description="Helical" evidence="1">
    <location>
        <begin position="218"/>
        <end position="235"/>
    </location>
</feature>
<feature type="transmembrane region" description="Helical" evidence="1">
    <location>
        <begin position="241"/>
        <end position="261"/>
    </location>
</feature>
<sequence length="482" mass="54202">MHRDEADLGHLPYLVRKYRVLERRGLSPTAAILLAVAGIAGYLQVCPNEFLVMLVFGTTMVEFVRRMDQGIPLLQITALLAVLQWLVGPSITYFTNVAHGRYFMYVVESYYFQFALPATAAYCIALLMLGSSPRQKLLTQAMDRQHFVRIGFILAAIGVACFYAAGKAPGGLQFALFLASQLRYVGALYFLFSYHRYRYLFAIACCSQLFITSSESGMFHDLIIWLMMIFTYWFAQWKWKVDQKLLCITFAFLFVFVIQAIKQDYREKRMAGMEVTITGEVARLMSNSEPVLEGEILPLATARLNQGWIISAVLANVPFKEPYANGETVIEAIKSSALPRFLAPDKKMAGGQENFRRFTGLPIENGTSMGISPLGEAFANFGIHGGILFMGLFGAFFALFYNFVLLHVVKHPDFLFWVPLIFYQGIKAETELVVVLNQLVKGAVICFGGYWVLRHFVIPYHRPFLGTQAAVLGRPAESDATV</sequence>
<feature type="transmembrane region" description="Helical" evidence="1">
    <location>
        <begin position="172"/>
        <end position="192"/>
    </location>
</feature>
<evidence type="ECO:0000256" key="1">
    <source>
        <dbReference type="SAM" id="Phobius"/>
    </source>
</evidence>
<organism evidence="2 3">
    <name type="scientific">Rosistilla ulvae</name>
    <dbReference type="NCBI Taxonomy" id="1930277"/>
    <lineage>
        <taxon>Bacteria</taxon>
        <taxon>Pseudomonadati</taxon>
        <taxon>Planctomycetota</taxon>
        <taxon>Planctomycetia</taxon>
        <taxon>Pirellulales</taxon>
        <taxon>Pirellulaceae</taxon>
        <taxon>Rosistilla</taxon>
    </lineage>
</organism>
<feature type="transmembrane region" description="Helical" evidence="1">
    <location>
        <begin position="110"/>
        <end position="129"/>
    </location>
</feature>
<protein>
    <submittedName>
        <fullName evidence="2">Uncharacterized protein</fullName>
    </submittedName>
</protein>
<gene>
    <name evidence="2" type="ORF">EC9_30760</name>
</gene>